<evidence type="ECO:0000256" key="4">
    <source>
        <dbReference type="ARBA" id="ARBA00022980"/>
    </source>
</evidence>
<evidence type="ECO:0000256" key="3">
    <source>
        <dbReference type="ARBA" id="ARBA00022946"/>
    </source>
</evidence>
<keyword evidence="4" id="KW-0689">Ribosomal protein</keyword>
<dbReference type="GO" id="GO:0003735">
    <property type="term" value="F:structural constituent of ribosome"/>
    <property type="evidence" value="ECO:0007669"/>
    <property type="project" value="InterPro"/>
</dbReference>
<dbReference type="Proteomes" id="UP000264820">
    <property type="component" value="Unplaced"/>
</dbReference>
<keyword evidence="6" id="KW-0687">Ribonucleoprotein</keyword>
<dbReference type="PANTHER" id="PTHR13124:SF12">
    <property type="entry name" value="LARGE RIBOSOMAL SUBUNIT PROTEIN ML46"/>
    <property type="match status" value="1"/>
</dbReference>
<dbReference type="FunFam" id="3.90.79.10:FF:000018">
    <property type="entry name" value="39S ribosomal protein L46, mitochondrial"/>
    <property type="match status" value="1"/>
</dbReference>
<evidence type="ECO:0000259" key="10">
    <source>
        <dbReference type="Pfam" id="PF11788"/>
    </source>
</evidence>
<comment type="subcellular location">
    <subcellularLocation>
        <location evidence="1">Mitochondrion</location>
    </subcellularLocation>
</comment>
<evidence type="ECO:0000256" key="5">
    <source>
        <dbReference type="ARBA" id="ARBA00023128"/>
    </source>
</evidence>
<organism evidence="11 12">
    <name type="scientific">Hippocampus comes</name>
    <name type="common">Tiger tail seahorse</name>
    <dbReference type="NCBI Taxonomy" id="109280"/>
    <lineage>
        <taxon>Eukaryota</taxon>
        <taxon>Metazoa</taxon>
        <taxon>Chordata</taxon>
        <taxon>Craniata</taxon>
        <taxon>Vertebrata</taxon>
        <taxon>Euteleostomi</taxon>
        <taxon>Actinopterygii</taxon>
        <taxon>Neopterygii</taxon>
        <taxon>Teleostei</taxon>
        <taxon>Neoteleostei</taxon>
        <taxon>Acanthomorphata</taxon>
        <taxon>Syngnathiaria</taxon>
        <taxon>Syngnathiformes</taxon>
        <taxon>Syngnathoidei</taxon>
        <taxon>Syngnathidae</taxon>
        <taxon>Hippocampus</taxon>
    </lineage>
</organism>
<dbReference type="Ensembl" id="ENSHCOT00000013631.1">
    <property type="protein sequence ID" value="ENSHCOP00000000512.1"/>
    <property type="gene ID" value="ENSHCOG00000001350.1"/>
</dbReference>
<accession>A0A3Q2XAS6</accession>
<evidence type="ECO:0000256" key="1">
    <source>
        <dbReference type="ARBA" id="ARBA00004173"/>
    </source>
</evidence>
<comment type="similarity">
    <text evidence="2">Belongs to the mitochondrion-specific ribosomal protein mL46 family.</text>
</comment>
<feature type="region of interest" description="Disordered" evidence="9">
    <location>
        <begin position="116"/>
        <end position="168"/>
    </location>
</feature>
<dbReference type="OMA" id="EKWDLYA"/>
<sequence length="299" mass="34409">MSQKKMAAPCARVASWPLLRYFSRFERTTIANSVFRPFSNSSLRRSNLRNKLAPETPRSPWTLMAAVCLQRPPVISADLSLVEQRFARLMQQMELEKSILSEHELRLLEDAERLRRKQADEDEDDDDDERKEQDIVLTQDLEDEWERKFKTFRPAPRNTDDADKDLSSSGRLLSDSLVLLAEQQVGSDKLWLLPQAQWRPGETLRHTAQRALDSLAEPTIKANFLGQAPCGVYKYKLPKAARSDTSVGAKIFFFKAILTPDTPTNAEPNAALMWLNKRELQRFLKPAYMMKVERFILSP</sequence>
<protein>
    <recommendedName>
        <fullName evidence="7">Large ribosomal subunit protein mL46</fullName>
    </recommendedName>
    <alternativeName>
        <fullName evidence="8">39S ribosomal protein L46, mitochondrial</fullName>
    </alternativeName>
</protein>
<keyword evidence="12" id="KW-1185">Reference proteome</keyword>
<dbReference type="GeneTree" id="ENSGT00390000015400"/>
<dbReference type="GO" id="GO:0005743">
    <property type="term" value="C:mitochondrial inner membrane"/>
    <property type="evidence" value="ECO:0007669"/>
    <property type="project" value="UniProtKB-ARBA"/>
</dbReference>
<dbReference type="AlphaFoldDB" id="A0A3Q2XAS6"/>
<keyword evidence="5" id="KW-0496">Mitochondrion</keyword>
<evidence type="ECO:0000313" key="12">
    <source>
        <dbReference type="Proteomes" id="UP000264820"/>
    </source>
</evidence>
<reference evidence="11" key="1">
    <citation type="submission" date="2025-08" db="UniProtKB">
        <authorList>
            <consortium name="Ensembl"/>
        </authorList>
    </citation>
    <scope>IDENTIFICATION</scope>
</reference>
<dbReference type="Gene3D" id="3.90.79.10">
    <property type="entry name" value="Nucleoside Triphosphate Pyrophosphohydrolase"/>
    <property type="match status" value="1"/>
</dbReference>
<dbReference type="GeneID" id="109513928"/>
<dbReference type="InterPro" id="IPR015797">
    <property type="entry name" value="NUDIX_hydrolase-like_dom_sf"/>
</dbReference>
<proteinExistence type="inferred from homology"/>
<dbReference type="SUPFAM" id="SSF55811">
    <property type="entry name" value="Nudix"/>
    <property type="match status" value="1"/>
</dbReference>
<evidence type="ECO:0000313" key="11">
    <source>
        <dbReference type="Ensembl" id="ENSHCOP00000000512.1"/>
    </source>
</evidence>
<feature type="domain" description="Large ribosomal subunit protein mL46 N-terminal" evidence="10">
    <location>
        <begin position="61"/>
        <end position="160"/>
    </location>
</feature>
<dbReference type="PANTHER" id="PTHR13124">
    <property type="entry name" value="39S RIBOSOMAL PROTEIN L46, MITOCHONDRIAL PRECURSOR-RELATED"/>
    <property type="match status" value="1"/>
</dbReference>
<evidence type="ECO:0000256" key="8">
    <source>
        <dbReference type="ARBA" id="ARBA00035534"/>
    </source>
</evidence>
<name>A0A3Q2XAS6_HIPCM</name>
<keyword evidence="3" id="KW-0809">Transit peptide</keyword>
<dbReference type="GO" id="GO:0005762">
    <property type="term" value="C:mitochondrial large ribosomal subunit"/>
    <property type="evidence" value="ECO:0007669"/>
    <property type="project" value="TreeGrafter"/>
</dbReference>
<dbReference type="InterPro" id="IPR040008">
    <property type="entry name" value="Ribosomal_mL46"/>
</dbReference>
<dbReference type="CTD" id="26589"/>
<dbReference type="RefSeq" id="XP_019722221.1">
    <property type="nucleotide sequence ID" value="XM_019866662.1"/>
</dbReference>
<dbReference type="InterPro" id="IPR021757">
    <property type="entry name" value="Ribosomal_mL46_N"/>
</dbReference>
<feature type="compositionally biased region" description="Acidic residues" evidence="9">
    <location>
        <begin position="120"/>
        <end position="129"/>
    </location>
</feature>
<dbReference type="Pfam" id="PF11788">
    <property type="entry name" value="MRP-L46"/>
    <property type="match status" value="1"/>
</dbReference>
<evidence type="ECO:0000256" key="7">
    <source>
        <dbReference type="ARBA" id="ARBA00035190"/>
    </source>
</evidence>
<reference evidence="11" key="2">
    <citation type="submission" date="2025-09" db="UniProtKB">
        <authorList>
            <consortium name="Ensembl"/>
        </authorList>
    </citation>
    <scope>IDENTIFICATION</scope>
</reference>
<dbReference type="STRING" id="109280.ENSHCOP00000000512"/>
<dbReference type="KEGG" id="hcq:109513928"/>
<evidence type="ECO:0000256" key="6">
    <source>
        <dbReference type="ARBA" id="ARBA00023274"/>
    </source>
</evidence>
<evidence type="ECO:0000256" key="9">
    <source>
        <dbReference type="SAM" id="MobiDB-lite"/>
    </source>
</evidence>
<dbReference type="OrthoDB" id="194611at2759"/>
<evidence type="ECO:0000256" key="2">
    <source>
        <dbReference type="ARBA" id="ARBA00009070"/>
    </source>
</evidence>